<gene>
    <name evidence="1" type="ORF">BofuT4_uP027140.1</name>
</gene>
<name>G2YAT9_BOTF4</name>
<dbReference type="AlphaFoldDB" id="G2YAT9"/>
<evidence type="ECO:0000313" key="1">
    <source>
        <dbReference type="EMBL" id="CCD34330.1"/>
    </source>
</evidence>
<accession>G2YAT9</accession>
<dbReference type="Proteomes" id="UP000008177">
    <property type="component" value="Unplaced contigs"/>
</dbReference>
<dbReference type="InParanoid" id="G2YAT9"/>
<reference evidence="2" key="1">
    <citation type="journal article" date="2011" name="PLoS Genet.">
        <title>Genomic analysis of the necrotrophic fungal pathogens Sclerotinia sclerotiorum and Botrytis cinerea.</title>
        <authorList>
            <person name="Amselem J."/>
            <person name="Cuomo C.A."/>
            <person name="van Kan J.A."/>
            <person name="Viaud M."/>
            <person name="Benito E.P."/>
            <person name="Couloux A."/>
            <person name="Coutinho P.M."/>
            <person name="de Vries R.P."/>
            <person name="Dyer P.S."/>
            <person name="Fillinger S."/>
            <person name="Fournier E."/>
            <person name="Gout L."/>
            <person name="Hahn M."/>
            <person name="Kohn L."/>
            <person name="Lapalu N."/>
            <person name="Plummer K.M."/>
            <person name="Pradier J.M."/>
            <person name="Quevillon E."/>
            <person name="Sharon A."/>
            <person name="Simon A."/>
            <person name="ten Have A."/>
            <person name="Tudzynski B."/>
            <person name="Tudzynski P."/>
            <person name="Wincker P."/>
            <person name="Andrew M."/>
            <person name="Anthouard V."/>
            <person name="Beever R.E."/>
            <person name="Beffa R."/>
            <person name="Benoit I."/>
            <person name="Bouzid O."/>
            <person name="Brault B."/>
            <person name="Chen Z."/>
            <person name="Choquer M."/>
            <person name="Collemare J."/>
            <person name="Cotton P."/>
            <person name="Danchin E.G."/>
            <person name="Da Silva C."/>
            <person name="Gautier A."/>
            <person name="Giraud C."/>
            <person name="Giraud T."/>
            <person name="Gonzalez C."/>
            <person name="Grossetete S."/>
            <person name="Guldener U."/>
            <person name="Henrissat B."/>
            <person name="Howlett B.J."/>
            <person name="Kodira C."/>
            <person name="Kretschmer M."/>
            <person name="Lappartient A."/>
            <person name="Leroch M."/>
            <person name="Levis C."/>
            <person name="Mauceli E."/>
            <person name="Neuveglise C."/>
            <person name="Oeser B."/>
            <person name="Pearson M."/>
            <person name="Poulain J."/>
            <person name="Poussereau N."/>
            <person name="Quesneville H."/>
            <person name="Rascle C."/>
            <person name="Schumacher J."/>
            <person name="Segurens B."/>
            <person name="Sexton A."/>
            <person name="Silva E."/>
            <person name="Sirven C."/>
            <person name="Soanes D.M."/>
            <person name="Talbot N.J."/>
            <person name="Templeton M."/>
            <person name="Yandava C."/>
            <person name="Yarden O."/>
            <person name="Zeng Q."/>
            <person name="Rollins J.A."/>
            <person name="Lebrun M.H."/>
            <person name="Dickman M."/>
        </authorList>
    </citation>
    <scope>NUCLEOTIDE SEQUENCE [LARGE SCALE GENOMIC DNA]</scope>
    <source>
        <strain evidence="2">T4</strain>
    </source>
</reference>
<proteinExistence type="predicted"/>
<dbReference type="HOGENOM" id="CLU_3068404_0_0_1"/>
<organism evidence="1 2">
    <name type="scientific">Botryotinia fuckeliana (strain T4)</name>
    <name type="common">Noble rot fungus</name>
    <name type="synonym">Botrytis cinerea</name>
    <dbReference type="NCBI Taxonomy" id="999810"/>
    <lineage>
        <taxon>Eukaryota</taxon>
        <taxon>Fungi</taxon>
        <taxon>Dikarya</taxon>
        <taxon>Ascomycota</taxon>
        <taxon>Pezizomycotina</taxon>
        <taxon>Leotiomycetes</taxon>
        <taxon>Helotiales</taxon>
        <taxon>Sclerotiniaceae</taxon>
        <taxon>Botrytis</taxon>
    </lineage>
</organism>
<dbReference type="EMBL" id="FQ790307">
    <property type="protein sequence ID" value="CCD34330.1"/>
    <property type="molecule type" value="Genomic_DNA"/>
</dbReference>
<protein>
    <submittedName>
        <fullName evidence="1">Uncharacterized protein</fullName>
    </submittedName>
</protein>
<evidence type="ECO:0000313" key="2">
    <source>
        <dbReference type="Proteomes" id="UP000008177"/>
    </source>
</evidence>
<sequence length="53" mass="5880">MDTCLPSNLATRSKLPARWDSDSMPSTQPWLMHLVFTSKQLPHSTGSVSPIKP</sequence>